<dbReference type="PANTHER" id="PTHR10938:SF4">
    <property type="entry name" value="TRANSLATION INITIATION FACTOR IF3-1, MITOCHONDRIAL"/>
    <property type="match status" value="1"/>
</dbReference>
<dbReference type="AlphaFoldDB" id="A0A1G2QBA7"/>
<dbReference type="SUPFAM" id="SSF54364">
    <property type="entry name" value="Translation initiation factor IF3, N-terminal domain"/>
    <property type="match status" value="1"/>
</dbReference>
<dbReference type="GO" id="GO:0005737">
    <property type="term" value="C:cytoplasm"/>
    <property type="evidence" value="ECO:0007669"/>
    <property type="project" value="UniProtKB-ARBA"/>
</dbReference>
<proteinExistence type="inferred from homology"/>
<dbReference type="InterPro" id="IPR019815">
    <property type="entry name" value="Translation_initiation_fac_3_C"/>
</dbReference>
<dbReference type="SUPFAM" id="SSF55200">
    <property type="entry name" value="Translation initiation factor IF3, C-terminal domain"/>
    <property type="match status" value="1"/>
</dbReference>
<dbReference type="STRING" id="1802435.A2114_01125"/>
<keyword evidence="3" id="KW-0648">Protein biosynthesis</keyword>
<dbReference type="InterPro" id="IPR019814">
    <property type="entry name" value="Translation_initiation_fac_3_N"/>
</dbReference>
<evidence type="ECO:0000259" key="5">
    <source>
        <dbReference type="Pfam" id="PF00707"/>
    </source>
</evidence>
<sequence>MSKNFSINQQISAPELRVIAEDGSNLGVISLREALDRAGQAELDLIEISPRATPPVAKIMDYGKFLYLENKKEKGTKQKPVGEELKTLQVKIGTGTHDLELKAKKASEFLAEGHRVRINLFLPGRSKYLDQNFLKERLDRILDLLTEDYKVAAAPAKSHKGLTIIIERGNKK</sequence>
<dbReference type="FunFam" id="3.10.20.80:FF:000001">
    <property type="entry name" value="Translation initiation factor IF-3"/>
    <property type="match status" value="1"/>
</dbReference>
<dbReference type="InterPro" id="IPR036787">
    <property type="entry name" value="T_IF-3_N_sf"/>
</dbReference>
<organism evidence="7 8">
    <name type="scientific">Candidatus Vogelbacteria bacterium GWA1_51_14</name>
    <dbReference type="NCBI Taxonomy" id="1802435"/>
    <lineage>
        <taxon>Bacteria</taxon>
        <taxon>Candidatus Vogeliibacteriota</taxon>
    </lineage>
</organism>
<evidence type="ECO:0000256" key="4">
    <source>
        <dbReference type="NCBIfam" id="TIGR00168"/>
    </source>
</evidence>
<reference evidence="7 8" key="1">
    <citation type="journal article" date="2016" name="Nat. Commun.">
        <title>Thousands of microbial genomes shed light on interconnected biogeochemical processes in an aquifer system.</title>
        <authorList>
            <person name="Anantharaman K."/>
            <person name="Brown C.T."/>
            <person name="Hug L.A."/>
            <person name="Sharon I."/>
            <person name="Castelle C.J."/>
            <person name="Probst A.J."/>
            <person name="Thomas B.C."/>
            <person name="Singh A."/>
            <person name="Wilkins M.J."/>
            <person name="Karaoz U."/>
            <person name="Brodie E.L."/>
            <person name="Williams K.H."/>
            <person name="Hubbard S.S."/>
            <person name="Banfield J.F."/>
        </authorList>
    </citation>
    <scope>NUCLEOTIDE SEQUENCE [LARGE SCALE GENOMIC DNA]</scope>
</reference>
<dbReference type="GO" id="GO:0003743">
    <property type="term" value="F:translation initiation factor activity"/>
    <property type="evidence" value="ECO:0007669"/>
    <property type="project" value="UniProtKB-UniRule"/>
</dbReference>
<dbReference type="EMBL" id="MHTG01000005">
    <property type="protein sequence ID" value="OHA57845.1"/>
    <property type="molecule type" value="Genomic_DNA"/>
</dbReference>
<protein>
    <recommendedName>
        <fullName evidence="4">Translation initiation factor IF-3</fullName>
    </recommendedName>
</protein>
<evidence type="ECO:0000259" key="6">
    <source>
        <dbReference type="Pfam" id="PF05198"/>
    </source>
</evidence>
<dbReference type="Pfam" id="PF00707">
    <property type="entry name" value="IF3_C"/>
    <property type="match status" value="1"/>
</dbReference>
<dbReference type="Gene3D" id="3.10.20.80">
    <property type="entry name" value="Translation initiation factor 3 (IF-3), N-terminal domain"/>
    <property type="match status" value="1"/>
</dbReference>
<feature type="domain" description="Translation initiation factor 3 N-terminal" evidence="6">
    <location>
        <begin position="7"/>
        <end position="74"/>
    </location>
</feature>
<dbReference type="PANTHER" id="PTHR10938">
    <property type="entry name" value="TRANSLATION INITIATION FACTOR IF-3"/>
    <property type="match status" value="1"/>
</dbReference>
<evidence type="ECO:0000313" key="7">
    <source>
        <dbReference type="EMBL" id="OHA57845.1"/>
    </source>
</evidence>
<dbReference type="InterPro" id="IPR001288">
    <property type="entry name" value="Translation_initiation_fac_3"/>
</dbReference>
<dbReference type="GO" id="GO:0032790">
    <property type="term" value="P:ribosome disassembly"/>
    <property type="evidence" value="ECO:0007669"/>
    <property type="project" value="TreeGrafter"/>
</dbReference>
<accession>A0A1G2QBA7</accession>
<evidence type="ECO:0000256" key="2">
    <source>
        <dbReference type="ARBA" id="ARBA00022540"/>
    </source>
</evidence>
<dbReference type="Gene3D" id="3.30.110.10">
    <property type="entry name" value="Translation initiation factor 3 (IF-3), C-terminal domain"/>
    <property type="match status" value="1"/>
</dbReference>
<dbReference type="InterPro" id="IPR036788">
    <property type="entry name" value="T_IF-3_C_sf"/>
</dbReference>
<comment type="caution">
    <text evidence="7">The sequence shown here is derived from an EMBL/GenBank/DDBJ whole genome shotgun (WGS) entry which is preliminary data.</text>
</comment>
<dbReference type="Proteomes" id="UP000176494">
    <property type="component" value="Unassembled WGS sequence"/>
</dbReference>
<keyword evidence="2 7" id="KW-0396">Initiation factor</keyword>
<comment type="similarity">
    <text evidence="1">Belongs to the IF-3 family.</text>
</comment>
<dbReference type="GO" id="GO:0043022">
    <property type="term" value="F:ribosome binding"/>
    <property type="evidence" value="ECO:0007669"/>
    <property type="project" value="TreeGrafter"/>
</dbReference>
<evidence type="ECO:0000256" key="3">
    <source>
        <dbReference type="ARBA" id="ARBA00022917"/>
    </source>
</evidence>
<name>A0A1G2QBA7_9BACT</name>
<feature type="domain" description="Translation initiation factor 3 C-terminal" evidence="5">
    <location>
        <begin position="84"/>
        <end position="167"/>
    </location>
</feature>
<dbReference type="Pfam" id="PF05198">
    <property type="entry name" value="IF3_N"/>
    <property type="match status" value="1"/>
</dbReference>
<evidence type="ECO:0000313" key="8">
    <source>
        <dbReference type="Proteomes" id="UP000176494"/>
    </source>
</evidence>
<evidence type="ECO:0000256" key="1">
    <source>
        <dbReference type="ARBA" id="ARBA00005439"/>
    </source>
</evidence>
<dbReference type="NCBIfam" id="TIGR00168">
    <property type="entry name" value="infC"/>
    <property type="match status" value="1"/>
</dbReference>
<gene>
    <name evidence="7" type="ORF">A2114_01125</name>
</gene>